<protein>
    <submittedName>
        <fullName evidence="1">Uncharacterized protein</fullName>
    </submittedName>
</protein>
<accession>A0A1V1NYB2</accession>
<sequence>MSLNILKQKPYQLKNLKKQSDKSLFALKPIQNKLKQARSQAKKYAKELKDEFGDVMQLNTYAVIAIGFERLLYKKL</sequence>
<evidence type="ECO:0000313" key="2">
    <source>
        <dbReference type="Proteomes" id="UP000189670"/>
    </source>
</evidence>
<reference evidence="2" key="1">
    <citation type="submission" date="2012-11" db="EMBL/GenBank/DDBJ databases">
        <authorList>
            <person name="Lucero-Rivera Y.E."/>
            <person name="Tovar-Ramirez D."/>
        </authorList>
    </citation>
    <scope>NUCLEOTIDE SEQUENCE [LARGE SCALE GENOMIC DNA]</scope>
    <source>
        <strain evidence="2">Araruama</strain>
    </source>
</reference>
<organism evidence="1 2">
    <name type="scientific">Candidatus Magnetoglobus multicellularis str. Araruama</name>
    <dbReference type="NCBI Taxonomy" id="890399"/>
    <lineage>
        <taxon>Bacteria</taxon>
        <taxon>Pseudomonadati</taxon>
        <taxon>Thermodesulfobacteriota</taxon>
        <taxon>Desulfobacteria</taxon>
        <taxon>Desulfobacterales</taxon>
        <taxon>Desulfobacteraceae</taxon>
        <taxon>Candidatus Magnetoglobus</taxon>
    </lineage>
</organism>
<comment type="caution">
    <text evidence="1">The sequence shown here is derived from an EMBL/GenBank/DDBJ whole genome shotgun (WGS) entry which is preliminary data.</text>
</comment>
<proteinExistence type="predicted"/>
<evidence type="ECO:0000313" key="1">
    <source>
        <dbReference type="EMBL" id="ETR67541.1"/>
    </source>
</evidence>
<gene>
    <name evidence="1" type="ORF">OMM_11481</name>
</gene>
<dbReference type="EMBL" id="ATBP01001332">
    <property type="protein sequence ID" value="ETR67541.1"/>
    <property type="molecule type" value="Genomic_DNA"/>
</dbReference>
<name>A0A1V1NYB2_9BACT</name>
<dbReference type="AlphaFoldDB" id="A0A1V1NYB2"/>
<dbReference type="Proteomes" id="UP000189670">
    <property type="component" value="Unassembled WGS sequence"/>
</dbReference>